<evidence type="ECO:0000313" key="2">
    <source>
        <dbReference type="Proteomes" id="UP000789525"/>
    </source>
</evidence>
<name>A0ACA9LEG0_9GLOM</name>
<gene>
    <name evidence="1" type="ORF">ACOLOM_LOCUS3836</name>
</gene>
<accession>A0ACA9LEG0</accession>
<comment type="caution">
    <text evidence="1">The sequence shown here is derived from an EMBL/GenBank/DDBJ whole genome shotgun (WGS) entry which is preliminary data.</text>
</comment>
<sequence length="458" mass="52128">MPCTDADKPKTFSNQNVLPRLPIPTLQETAERYKKSLIPLLSTQDYNKAVAAVDEFMKEGGLAEILQKRLHELDKIEPNNWIETIWLNKAYLEWREPTLINVNWWLEFDDPKTGILETPPPRGQVSELQIDRAAWIINNLLNFNDIINSELLPPESTRQGPLCMDQYKKQFGAYRIADIPADRTVTCWPANAKHIIVIFRDQIFKVQILGEGGERARKKLESVHANKINFEAIDTSLLAVALDDYSVSTDIDISHHNIFHAFNGHNRWFDKAYQIIIQNNGRGGVNGEHSPSDAVIPGRIFDEILENEPAEDPPNASTVPLAEPQYLKWTIDHNIHSIIEKAKTNIQSAISNVDSVLLHYQEYGSNWLKSVKISPDAFVQMAMQLAYYRLYGEPCPTYESASTRKFLHGRTETVRTCSVDTLAFTKAFDDKDVDKVKKIELLTKAVKSHVEYMIAATN</sequence>
<dbReference type="Proteomes" id="UP000789525">
    <property type="component" value="Unassembled WGS sequence"/>
</dbReference>
<reference evidence="1" key="1">
    <citation type="submission" date="2021-06" db="EMBL/GenBank/DDBJ databases">
        <authorList>
            <person name="Kallberg Y."/>
            <person name="Tangrot J."/>
            <person name="Rosling A."/>
        </authorList>
    </citation>
    <scope>NUCLEOTIDE SEQUENCE</scope>
    <source>
        <strain evidence="1">CL356</strain>
    </source>
</reference>
<keyword evidence="2" id="KW-1185">Reference proteome</keyword>
<feature type="non-terminal residue" evidence="1">
    <location>
        <position position="458"/>
    </location>
</feature>
<proteinExistence type="predicted"/>
<evidence type="ECO:0000313" key="1">
    <source>
        <dbReference type="EMBL" id="CAG8525256.1"/>
    </source>
</evidence>
<organism evidence="1 2">
    <name type="scientific">Acaulospora colombiana</name>
    <dbReference type="NCBI Taxonomy" id="27376"/>
    <lineage>
        <taxon>Eukaryota</taxon>
        <taxon>Fungi</taxon>
        <taxon>Fungi incertae sedis</taxon>
        <taxon>Mucoromycota</taxon>
        <taxon>Glomeromycotina</taxon>
        <taxon>Glomeromycetes</taxon>
        <taxon>Diversisporales</taxon>
        <taxon>Acaulosporaceae</taxon>
        <taxon>Acaulospora</taxon>
    </lineage>
</organism>
<protein>
    <submittedName>
        <fullName evidence="1">16622_t:CDS:1</fullName>
    </submittedName>
</protein>
<dbReference type="EMBL" id="CAJVPT010005904">
    <property type="protein sequence ID" value="CAG8525256.1"/>
    <property type="molecule type" value="Genomic_DNA"/>
</dbReference>